<organism evidence="5 6">
    <name type="scientific">Pythium insidiosum</name>
    <name type="common">Pythiosis disease agent</name>
    <dbReference type="NCBI Taxonomy" id="114742"/>
    <lineage>
        <taxon>Eukaryota</taxon>
        <taxon>Sar</taxon>
        <taxon>Stramenopiles</taxon>
        <taxon>Oomycota</taxon>
        <taxon>Peronosporomycetes</taxon>
        <taxon>Pythiales</taxon>
        <taxon>Pythiaceae</taxon>
        <taxon>Pythium</taxon>
    </lineage>
</organism>
<comment type="subcellular location">
    <subcellularLocation>
        <location evidence="1">Membrane</location>
    </subcellularLocation>
</comment>
<evidence type="ECO:0000256" key="1">
    <source>
        <dbReference type="ARBA" id="ARBA00004370"/>
    </source>
</evidence>
<name>A0AAD5L5W2_PYTIN</name>
<reference evidence="5" key="1">
    <citation type="submission" date="2021-12" db="EMBL/GenBank/DDBJ databases">
        <title>Prjna785345.</title>
        <authorList>
            <person name="Rujirawat T."/>
            <person name="Krajaejun T."/>
        </authorList>
    </citation>
    <scope>NUCLEOTIDE SEQUENCE</scope>
    <source>
        <strain evidence="5">Pi057C3</strain>
    </source>
</reference>
<dbReference type="GO" id="GO:0006629">
    <property type="term" value="P:lipid metabolic process"/>
    <property type="evidence" value="ECO:0007669"/>
    <property type="project" value="InterPro"/>
</dbReference>
<sequence>MPFITAAPGHECNALQGLDFVSSATLKPAPRAIDYSCCAGHARPLLESLQTAFTFLTGTTPFEFLNGVVEFPDPSAMKFVDALQAAKTCTFKTTCSAPAGLINYPTRVITPGTNRPPTNDLKDTQCKRVQRCDAAGQVCSEVCERGSVVVPAWVKQSLAYQRRLAYGGPMCMAQLPATHNSAITLADGFGNRDQLMNLNLSPKKPYSYMKTNNHVLSVRDQLDMGVRWLEIDTHFFLGGFRTAHCGALGSNSIQVLASVFKEQLAKFGRVSWIPELLGCFPSLSGIKATEQRSSRETMDEIRAWLDRPENKDELVFVYLDQGVELRALGKFGELNAMLQDVFGELLVPISQLEELQRTGWHQSNATLQQFIDQGRRVVLLANENTGLAYGISQFCNGHEILNGAAVHLAERHGLVLS</sequence>
<protein>
    <recommendedName>
        <fullName evidence="7">PLC-like phosphodiesterase</fullName>
    </recommendedName>
</protein>
<dbReference type="GO" id="GO:0016020">
    <property type="term" value="C:membrane"/>
    <property type="evidence" value="ECO:0007669"/>
    <property type="project" value="UniProtKB-SubCell"/>
</dbReference>
<dbReference type="Gene3D" id="3.20.20.190">
    <property type="entry name" value="Phosphatidylinositol (PI) phosphodiesterase"/>
    <property type="match status" value="1"/>
</dbReference>
<dbReference type="GO" id="GO:0008081">
    <property type="term" value="F:phosphoric diester hydrolase activity"/>
    <property type="evidence" value="ECO:0007669"/>
    <property type="project" value="InterPro"/>
</dbReference>
<dbReference type="PANTHER" id="PTHR35518:SF2">
    <property type="entry name" value="MAINTENANCE OF TELOMERE CAPPING PROTEIN 6"/>
    <property type="match status" value="1"/>
</dbReference>
<dbReference type="PANTHER" id="PTHR35518">
    <property type="entry name" value="MAINTENANCE OF TELOMOERE CAPPING"/>
    <property type="match status" value="1"/>
</dbReference>
<gene>
    <name evidence="5" type="ORF">P43SY_011100</name>
</gene>
<evidence type="ECO:0000256" key="2">
    <source>
        <dbReference type="ARBA" id="ARBA00022692"/>
    </source>
</evidence>
<evidence type="ECO:0000313" key="6">
    <source>
        <dbReference type="Proteomes" id="UP001209570"/>
    </source>
</evidence>
<dbReference type="Proteomes" id="UP001209570">
    <property type="component" value="Unassembled WGS sequence"/>
</dbReference>
<evidence type="ECO:0008006" key="7">
    <source>
        <dbReference type="Google" id="ProtNLM"/>
    </source>
</evidence>
<keyword evidence="2" id="KW-0812">Transmembrane</keyword>
<dbReference type="EMBL" id="JAKCXM010001841">
    <property type="protein sequence ID" value="KAJ0390624.1"/>
    <property type="molecule type" value="Genomic_DNA"/>
</dbReference>
<dbReference type="InterPro" id="IPR017946">
    <property type="entry name" value="PLC-like_Pdiesterase_TIM-brl"/>
</dbReference>
<evidence type="ECO:0000256" key="4">
    <source>
        <dbReference type="ARBA" id="ARBA00023136"/>
    </source>
</evidence>
<dbReference type="AlphaFoldDB" id="A0AAD5L5W2"/>
<keyword evidence="6" id="KW-1185">Reference proteome</keyword>
<evidence type="ECO:0000313" key="5">
    <source>
        <dbReference type="EMBL" id="KAJ0390624.1"/>
    </source>
</evidence>
<keyword evidence="3" id="KW-1133">Transmembrane helix</keyword>
<dbReference type="InterPro" id="IPR051008">
    <property type="entry name" value="Telomere_Capping_Maintenance"/>
</dbReference>
<dbReference type="SUPFAM" id="SSF51695">
    <property type="entry name" value="PLC-like phosphodiesterases"/>
    <property type="match status" value="1"/>
</dbReference>
<comment type="caution">
    <text evidence="5">The sequence shown here is derived from an EMBL/GenBank/DDBJ whole genome shotgun (WGS) entry which is preliminary data.</text>
</comment>
<proteinExistence type="predicted"/>
<accession>A0AAD5L5W2</accession>
<keyword evidence="4" id="KW-0472">Membrane</keyword>
<evidence type="ECO:0000256" key="3">
    <source>
        <dbReference type="ARBA" id="ARBA00022989"/>
    </source>
</evidence>